<dbReference type="Gene3D" id="3.30.70.20">
    <property type="match status" value="1"/>
</dbReference>
<evidence type="ECO:0000313" key="2">
    <source>
        <dbReference type="Proteomes" id="UP000179243"/>
    </source>
</evidence>
<evidence type="ECO:0000313" key="1">
    <source>
        <dbReference type="EMBL" id="OGK07488.1"/>
    </source>
</evidence>
<dbReference type="Pfam" id="PF13370">
    <property type="entry name" value="Fer4_13"/>
    <property type="match status" value="1"/>
</dbReference>
<proteinExistence type="predicted"/>
<dbReference type="AlphaFoldDB" id="A0A1F7FLH6"/>
<organism evidence="1 2">
    <name type="scientific">Candidatus Raymondbacteria bacterium RIFOXYD12_FULL_49_13</name>
    <dbReference type="NCBI Taxonomy" id="1817890"/>
    <lineage>
        <taxon>Bacteria</taxon>
        <taxon>Raymondiibacteriota</taxon>
    </lineage>
</organism>
<dbReference type="SUPFAM" id="SSF54862">
    <property type="entry name" value="4Fe-4S ferredoxins"/>
    <property type="match status" value="1"/>
</dbReference>
<sequence length="76" mass="7974">MADRNAKIHGNAAGRYFVDTSCSACNLCAEIAPDNFKLTSDGTGAIVIKQPQSPGEEEICKEAKENCPSEAIGDNG</sequence>
<dbReference type="EMBL" id="MFYX01000006">
    <property type="protein sequence ID" value="OGK07488.1"/>
    <property type="molecule type" value="Genomic_DNA"/>
</dbReference>
<reference evidence="1 2" key="1">
    <citation type="journal article" date="2016" name="Nat. Commun.">
        <title>Thousands of microbial genomes shed light on interconnected biogeochemical processes in an aquifer system.</title>
        <authorList>
            <person name="Anantharaman K."/>
            <person name="Brown C.T."/>
            <person name="Hug L.A."/>
            <person name="Sharon I."/>
            <person name="Castelle C.J."/>
            <person name="Probst A.J."/>
            <person name="Thomas B.C."/>
            <person name="Singh A."/>
            <person name="Wilkins M.J."/>
            <person name="Karaoz U."/>
            <person name="Brodie E.L."/>
            <person name="Williams K.H."/>
            <person name="Hubbard S.S."/>
            <person name="Banfield J.F."/>
        </authorList>
    </citation>
    <scope>NUCLEOTIDE SEQUENCE [LARGE SCALE GENOMIC DNA]</scope>
</reference>
<dbReference type="Proteomes" id="UP000179243">
    <property type="component" value="Unassembled WGS sequence"/>
</dbReference>
<protein>
    <submittedName>
        <fullName evidence="1">Ferredoxin</fullName>
    </submittedName>
</protein>
<accession>A0A1F7FLH6</accession>
<gene>
    <name evidence="1" type="ORF">A2519_20225</name>
</gene>
<name>A0A1F7FLH6_UNCRA</name>
<comment type="caution">
    <text evidence="1">The sequence shown here is derived from an EMBL/GenBank/DDBJ whole genome shotgun (WGS) entry which is preliminary data.</text>
</comment>